<evidence type="ECO:0000256" key="3">
    <source>
        <dbReference type="ARBA" id="ARBA00022448"/>
    </source>
</evidence>
<comment type="subcellular location">
    <subcellularLocation>
        <location evidence="1">Endomembrane system</location>
        <topology evidence="1">Multi-pass membrane protein</topology>
    </subcellularLocation>
</comment>
<dbReference type="GO" id="GO:0046961">
    <property type="term" value="F:proton-transporting ATPase activity, rotational mechanism"/>
    <property type="evidence" value="ECO:0007669"/>
    <property type="project" value="InterPro"/>
</dbReference>
<dbReference type="Pfam" id="PF05493">
    <property type="entry name" value="ATP_synt_H"/>
    <property type="match status" value="1"/>
</dbReference>
<dbReference type="InterPro" id="IPR008389">
    <property type="entry name" value="ATPase_V0-cplx_e1/e2_su"/>
</dbReference>
<dbReference type="EMBL" id="JAMWBK010000010">
    <property type="protein sequence ID" value="KAJ8901644.1"/>
    <property type="molecule type" value="Genomic_DNA"/>
</dbReference>
<protein>
    <recommendedName>
        <fullName evidence="12">V-type proton ATPase subunit</fullName>
    </recommendedName>
</protein>
<keyword evidence="8 9" id="KW-0472">Membrane</keyword>
<keyword evidence="3" id="KW-0813">Transport</keyword>
<evidence type="ECO:0000256" key="4">
    <source>
        <dbReference type="ARBA" id="ARBA00022692"/>
    </source>
</evidence>
<reference evidence="10 11" key="1">
    <citation type="journal article" date="2023" name="Nat. Commun.">
        <title>Origin of minicircular mitochondrial genomes in red algae.</title>
        <authorList>
            <person name="Lee Y."/>
            <person name="Cho C.H."/>
            <person name="Lee Y.M."/>
            <person name="Park S.I."/>
            <person name="Yang J.H."/>
            <person name="West J.A."/>
            <person name="Bhattacharya D."/>
            <person name="Yoon H.S."/>
        </authorList>
    </citation>
    <scope>NUCLEOTIDE SEQUENCE [LARGE SCALE GENOMIC DNA]</scope>
    <source>
        <strain evidence="10 11">CCMP1338</strain>
        <tissue evidence="10">Whole cell</tissue>
    </source>
</reference>
<keyword evidence="7" id="KW-0406">Ion transport</keyword>
<dbReference type="PANTHER" id="PTHR12263:SF0">
    <property type="entry name" value="V-TYPE PROTON ATPASE SUBUNIT"/>
    <property type="match status" value="1"/>
</dbReference>
<dbReference type="GO" id="GO:0012505">
    <property type="term" value="C:endomembrane system"/>
    <property type="evidence" value="ECO:0007669"/>
    <property type="project" value="UniProtKB-SubCell"/>
</dbReference>
<dbReference type="PANTHER" id="PTHR12263">
    <property type="entry name" value="VACUOLAR ATP SYNTHASE SUBUNIT H"/>
    <property type="match status" value="1"/>
</dbReference>
<keyword evidence="5" id="KW-0375">Hydrogen ion transport</keyword>
<evidence type="ECO:0000256" key="9">
    <source>
        <dbReference type="SAM" id="Phobius"/>
    </source>
</evidence>
<evidence type="ECO:0000256" key="7">
    <source>
        <dbReference type="ARBA" id="ARBA00023065"/>
    </source>
</evidence>
<evidence type="ECO:0000256" key="1">
    <source>
        <dbReference type="ARBA" id="ARBA00004127"/>
    </source>
</evidence>
<evidence type="ECO:0000256" key="5">
    <source>
        <dbReference type="ARBA" id="ARBA00022781"/>
    </source>
</evidence>
<proteinExistence type="inferred from homology"/>
<comment type="caution">
    <text evidence="10">The sequence shown here is derived from an EMBL/GenBank/DDBJ whole genome shotgun (WGS) entry which is preliminary data.</text>
</comment>
<evidence type="ECO:0000313" key="11">
    <source>
        <dbReference type="Proteomes" id="UP001157974"/>
    </source>
</evidence>
<comment type="similarity">
    <text evidence="2">Belongs to the V-ATPase e1/e2 subunit family.</text>
</comment>
<name>A0AAV8UI20_9RHOD</name>
<keyword evidence="6 9" id="KW-1133">Transmembrane helix</keyword>
<evidence type="ECO:0008006" key="12">
    <source>
        <dbReference type="Google" id="ProtNLM"/>
    </source>
</evidence>
<feature type="transmembrane region" description="Helical" evidence="9">
    <location>
        <begin position="38"/>
        <end position="59"/>
    </location>
</feature>
<evidence type="ECO:0000256" key="6">
    <source>
        <dbReference type="ARBA" id="ARBA00022989"/>
    </source>
</evidence>
<sequence>MGALLIGSIIFAGLTVVSYFLISVIFRNDKDNQALGQLCVLMAAACMYIMWATCFLHQLHPIIRPEKSV</sequence>
<keyword evidence="4 9" id="KW-0812">Transmembrane</keyword>
<evidence type="ECO:0000256" key="8">
    <source>
        <dbReference type="ARBA" id="ARBA00023136"/>
    </source>
</evidence>
<evidence type="ECO:0000313" key="10">
    <source>
        <dbReference type="EMBL" id="KAJ8901644.1"/>
    </source>
</evidence>
<dbReference type="Proteomes" id="UP001157974">
    <property type="component" value="Unassembled WGS sequence"/>
</dbReference>
<dbReference type="GO" id="GO:0033179">
    <property type="term" value="C:proton-transporting V-type ATPase, V0 domain"/>
    <property type="evidence" value="ECO:0007669"/>
    <property type="project" value="InterPro"/>
</dbReference>
<evidence type="ECO:0000256" key="2">
    <source>
        <dbReference type="ARBA" id="ARBA00008328"/>
    </source>
</evidence>
<accession>A0AAV8UI20</accession>
<dbReference type="AlphaFoldDB" id="A0AAV8UI20"/>
<organism evidence="10 11">
    <name type="scientific">Rhodosorus marinus</name>
    <dbReference type="NCBI Taxonomy" id="101924"/>
    <lineage>
        <taxon>Eukaryota</taxon>
        <taxon>Rhodophyta</taxon>
        <taxon>Stylonematophyceae</taxon>
        <taxon>Stylonematales</taxon>
        <taxon>Stylonemataceae</taxon>
        <taxon>Rhodosorus</taxon>
    </lineage>
</organism>
<gene>
    <name evidence="10" type="ORF">NDN08_003851</name>
</gene>
<keyword evidence="11" id="KW-1185">Reference proteome</keyword>
<feature type="transmembrane region" description="Helical" evidence="9">
    <location>
        <begin position="6"/>
        <end position="26"/>
    </location>
</feature>